<keyword evidence="2" id="KW-0808">Transferase</keyword>
<dbReference type="InterPro" id="IPR007345">
    <property type="entry name" value="Polysacch_pyruvyl_Trfase"/>
</dbReference>
<dbReference type="Pfam" id="PF04230">
    <property type="entry name" value="PS_pyruv_trans"/>
    <property type="match status" value="1"/>
</dbReference>
<reference evidence="2" key="1">
    <citation type="submission" date="2022-10" db="EMBL/GenBank/DDBJ databases">
        <title>The complete genomes of actinobacterial strains from the NBC collection.</title>
        <authorList>
            <person name="Joergensen T.S."/>
            <person name="Alvarez Arevalo M."/>
            <person name="Sterndorff E.B."/>
            <person name="Faurdal D."/>
            <person name="Vuksanovic O."/>
            <person name="Mourched A.-S."/>
            <person name="Charusanti P."/>
            <person name="Shaw S."/>
            <person name="Blin K."/>
            <person name="Weber T."/>
        </authorList>
    </citation>
    <scope>NUCLEOTIDE SEQUENCE</scope>
    <source>
        <strain evidence="2">NBC_01401</strain>
    </source>
</reference>
<proteinExistence type="predicted"/>
<feature type="domain" description="Polysaccharide pyruvyl transferase" evidence="1">
    <location>
        <begin position="98"/>
        <end position="308"/>
    </location>
</feature>
<sequence length="475" mass="53363">MTDELTRQRRILLRSGKSPFDVASLEQSLDRDVFATNAGNLIFSDAAHKILTTPRAEVFSNGIRTDPSAAARINEEFDVFVVPLANAFRPTFERPLKRMTQLIKKLRIPVVVLGVGAQADLKYDASRLKAMEPTVREFVTEVLNRSASIGVRGEFTEQYLKSMGFRDVEVIGCPSMFMDGETFTVEKKSESLTAESRISVNGSHSAVRSHGLDAIIRQAHERYPNLRFVGQNLLEAELLHWRQTSNRIGAQTSMPTHPSHPMYREGKVRLYVDPATWIDELRAFDFSFGSRIHGNIAALLAGVPSTVLCSDSRTLELCRYFGIPHRKISETPKNIDPAELYESADFSELVNGHKERFLRFTGFMERNGLENTFHHGDSGKAFDAKMAKLTLPPAVRPWTDTDPDSLSSRFSWMQSQMEELSAQNALLRSQLEKKAGPVSIKLQAGGEATAAWPSAYRRARRVVGRPVRRLLRPDQ</sequence>
<protein>
    <submittedName>
        <fullName evidence="2">Polysaccharide pyruvyl transferase family protein</fullName>
    </submittedName>
</protein>
<evidence type="ECO:0000313" key="2">
    <source>
        <dbReference type="EMBL" id="WTY97902.1"/>
    </source>
</evidence>
<accession>A0AAU3GXK8</accession>
<organism evidence="2">
    <name type="scientific">Streptomyces sp. NBC_01401</name>
    <dbReference type="NCBI Taxonomy" id="2903854"/>
    <lineage>
        <taxon>Bacteria</taxon>
        <taxon>Bacillati</taxon>
        <taxon>Actinomycetota</taxon>
        <taxon>Actinomycetes</taxon>
        <taxon>Kitasatosporales</taxon>
        <taxon>Streptomycetaceae</taxon>
        <taxon>Streptomyces</taxon>
    </lineage>
</organism>
<name>A0AAU3GXK8_9ACTN</name>
<dbReference type="GO" id="GO:0016740">
    <property type="term" value="F:transferase activity"/>
    <property type="evidence" value="ECO:0007669"/>
    <property type="project" value="UniProtKB-KW"/>
</dbReference>
<dbReference type="EMBL" id="CP109535">
    <property type="protein sequence ID" value="WTY97902.1"/>
    <property type="molecule type" value="Genomic_DNA"/>
</dbReference>
<evidence type="ECO:0000259" key="1">
    <source>
        <dbReference type="Pfam" id="PF04230"/>
    </source>
</evidence>
<dbReference type="AlphaFoldDB" id="A0AAU3GXK8"/>
<gene>
    <name evidence="2" type="ORF">OG626_24960</name>
</gene>